<keyword evidence="3" id="KW-0472">Membrane</keyword>
<feature type="coiled-coil region" evidence="1">
    <location>
        <begin position="75"/>
        <end position="102"/>
    </location>
</feature>
<reference evidence="4" key="1">
    <citation type="submission" date="2020-04" db="EMBL/GenBank/DDBJ databases">
        <title>Deep metagenomics examines the oral microbiome during advanced dental caries in children, revealing novel taxa and co-occurrences with host molecules.</title>
        <authorList>
            <person name="Baker J.L."/>
            <person name="Morton J.T."/>
            <person name="Dinis M."/>
            <person name="Alvarez R."/>
            <person name="Tran N.C."/>
            <person name="Knight R."/>
            <person name="Edlund A."/>
        </authorList>
    </citation>
    <scope>NUCLEOTIDE SEQUENCE</scope>
    <source>
        <strain evidence="4">JCVI_38_bin.5</strain>
    </source>
</reference>
<keyword evidence="1" id="KW-0175">Coiled coil</keyword>
<dbReference type="Proteomes" id="UP000698335">
    <property type="component" value="Unassembled WGS sequence"/>
</dbReference>
<sequence>MRQGPTARSASNAERNAGQNRHKTREKKQVANLPERVRTILRAHKKLTVFICIVGVLLIGFYGPVQGYYRAIRDAQELQITQQEVEKEHKNLNEDVNRLQTQEGIQDKAHERGYVSEGETSVSVEGVGNTATDNKPKEQKRPENPWYIKFLDFVFGYVPTDTQN</sequence>
<dbReference type="AlphaFoldDB" id="A0A930VV61"/>
<evidence type="ECO:0000256" key="1">
    <source>
        <dbReference type="SAM" id="Coils"/>
    </source>
</evidence>
<feature type="compositionally biased region" description="Polar residues" evidence="2">
    <location>
        <begin position="1"/>
        <end position="19"/>
    </location>
</feature>
<feature type="transmembrane region" description="Helical" evidence="3">
    <location>
        <begin position="47"/>
        <end position="65"/>
    </location>
</feature>
<feature type="compositionally biased region" description="Polar residues" evidence="2">
    <location>
        <begin position="118"/>
        <end position="133"/>
    </location>
</feature>
<keyword evidence="3" id="KW-0812">Transmembrane</keyword>
<comment type="caution">
    <text evidence="4">The sequence shown here is derived from an EMBL/GenBank/DDBJ whole genome shotgun (WGS) entry which is preliminary data.</text>
</comment>
<evidence type="ECO:0000256" key="2">
    <source>
        <dbReference type="SAM" id="MobiDB-lite"/>
    </source>
</evidence>
<accession>A0A930VV61</accession>
<keyword evidence="3" id="KW-1133">Transmembrane helix</keyword>
<gene>
    <name evidence="4" type="ORF">HXK26_00360</name>
</gene>
<proteinExistence type="predicted"/>
<dbReference type="Pfam" id="PF04977">
    <property type="entry name" value="DivIC"/>
    <property type="match status" value="1"/>
</dbReference>
<dbReference type="EMBL" id="JABZGW010000004">
    <property type="protein sequence ID" value="MBF4807146.1"/>
    <property type="molecule type" value="Genomic_DNA"/>
</dbReference>
<evidence type="ECO:0000313" key="4">
    <source>
        <dbReference type="EMBL" id="MBF4807146.1"/>
    </source>
</evidence>
<dbReference type="InterPro" id="IPR007060">
    <property type="entry name" value="FtsL/DivIC"/>
</dbReference>
<protein>
    <submittedName>
        <fullName evidence="4">Septum formation initiator family protein</fullName>
    </submittedName>
</protein>
<evidence type="ECO:0000256" key="3">
    <source>
        <dbReference type="SAM" id="Phobius"/>
    </source>
</evidence>
<feature type="region of interest" description="Disordered" evidence="2">
    <location>
        <begin position="1"/>
        <end position="31"/>
    </location>
</feature>
<evidence type="ECO:0000313" key="5">
    <source>
        <dbReference type="Proteomes" id="UP000698335"/>
    </source>
</evidence>
<organism evidence="4 5">
    <name type="scientific">Lancefieldella rimae</name>
    <dbReference type="NCBI Taxonomy" id="1383"/>
    <lineage>
        <taxon>Bacteria</taxon>
        <taxon>Bacillati</taxon>
        <taxon>Actinomycetota</taxon>
        <taxon>Coriobacteriia</taxon>
        <taxon>Coriobacteriales</taxon>
        <taxon>Atopobiaceae</taxon>
        <taxon>Lancefieldella</taxon>
    </lineage>
</organism>
<feature type="region of interest" description="Disordered" evidence="2">
    <location>
        <begin position="110"/>
        <end position="141"/>
    </location>
</feature>
<name>A0A930VV61_9ACTN</name>